<feature type="chain" id="PRO_5026069557" evidence="4">
    <location>
        <begin position="20"/>
        <end position="176"/>
    </location>
</feature>
<dbReference type="RefSeq" id="WP_158946951.1">
    <property type="nucleotide sequence ID" value="NZ_CP046400.1"/>
</dbReference>
<feature type="signal peptide" evidence="4">
    <location>
        <begin position="1"/>
        <end position="19"/>
    </location>
</feature>
<organism evidence="5 6">
    <name type="scientific">Pseudodesulfovibrio cashew</name>
    <dbReference type="NCBI Taxonomy" id="2678688"/>
    <lineage>
        <taxon>Bacteria</taxon>
        <taxon>Pseudomonadati</taxon>
        <taxon>Thermodesulfobacteriota</taxon>
        <taxon>Desulfovibrionia</taxon>
        <taxon>Desulfovibrionales</taxon>
        <taxon>Desulfovibrionaceae</taxon>
    </lineage>
</organism>
<feature type="region of interest" description="Disordered" evidence="3">
    <location>
        <begin position="155"/>
        <end position="176"/>
    </location>
</feature>
<accession>A0A6I6JAE0</accession>
<proteinExistence type="inferred from homology"/>
<dbReference type="AlphaFoldDB" id="A0A6I6JAE0"/>
<dbReference type="GO" id="GO:0050821">
    <property type="term" value="P:protein stabilization"/>
    <property type="evidence" value="ECO:0007669"/>
    <property type="project" value="TreeGrafter"/>
</dbReference>
<evidence type="ECO:0000256" key="1">
    <source>
        <dbReference type="ARBA" id="ARBA00009091"/>
    </source>
</evidence>
<evidence type="ECO:0000256" key="3">
    <source>
        <dbReference type="SAM" id="MobiDB-lite"/>
    </source>
</evidence>
<keyword evidence="2 4" id="KW-0732">Signal</keyword>
<dbReference type="EMBL" id="CP046400">
    <property type="protein sequence ID" value="QGY39726.1"/>
    <property type="molecule type" value="Genomic_DNA"/>
</dbReference>
<evidence type="ECO:0000313" key="5">
    <source>
        <dbReference type="EMBL" id="QGY39726.1"/>
    </source>
</evidence>
<dbReference type="KEGG" id="psel:GM415_06205"/>
<dbReference type="Proteomes" id="UP000428328">
    <property type="component" value="Chromosome"/>
</dbReference>
<name>A0A6I6JAE0_9BACT</name>
<dbReference type="PANTHER" id="PTHR35089">
    <property type="entry name" value="CHAPERONE PROTEIN SKP"/>
    <property type="match status" value="1"/>
</dbReference>
<evidence type="ECO:0000256" key="2">
    <source>
        <dbReference type="ARBA" id="ARBA00022729"/>
    </source>
</evidence>
<dbReference type="Pfam" id="PF03938">
    <property type="entry name" value="OmpH"/>
    <property type="match status" value="1"/>
</dbReference>
<comment type="similarity">
    <text evidence="1">Belongs to the Skp family.</text>
</comment>
<gene>
    <name evidence="5" type="ORF">GM415_06205</name>
</gene>
<dbReference type="PROSITE" id="PS51257">
    <property type="entry name" value="PROKAR_LIPOPROTEIN"/>
    <property type="match status" value="1"/>
</dbReference>
<dbReference type="SMART" id="SM00935">
    <property type="entry name" value="OmpH"/>
    <property type="match status" value="1"/>
</dbReference>
<dbReference type="InterPro" id="IPR024930">
    <property type="entry name" value="Skp_dom_sf"/>
</dbReference>
<dbReference type="GO" id="GO:0005829">
    <property type="term" value="C:cytosol"/>
    <property type="evidence" value="ECO:0007669"/>
    <property type="project" value="TreeGrafter"/>
</dbReference>
<dbReference type="PANTHER" id="PTHR35089:SF1">
    <property type="entry name" value="CHAPERONE PROTEIN SKP"/>
    <property type="match status" value="1"/>
</dbReference>
<dbReference type="GO" id="GO:0051082">
    <property type="term" value="F:unfolded protein binding"/>
    <property type="evidence" value="ECO:0007669"/>
    <property type="project" value="InterPro"/>
</dbReference>
<evidence type="ECO:0000256" key="4">
    <source>
        <dbReference type="SAM" id="SignalP"/>
    </source>
</evidence>
<protein>
    <submittedName>
        <fullName evidence="5">OmpH family outer membrane protein</fullName>
    </submittedName>
</protein>
<sequence length="176" mass="18974">MQRTLTLLGAALISLMILAGCDQKPGVTIGVVDEAAVFQKNQAASKAMAYLQELGAPLQEKAEAAYKQMQKEQTEENVAAYKAAMGELQNVMRGEERRLVELIDAKLNEVLDTYREQKGLTVILSKESVVSASSTIDVTDDVVAAMNAVEIDFTPPAKAAAEKEEPAGNETKEGKE</sequence>
<feature type="compositionally biased region" description="Basic and acidic residues" evidence="3">
    <location>
        <begin position="160"/>
        <end position="176"/>
    </location>
</feature>
<dbReference type="Gene3D" id="3.30.910.20">
    <property type="entry name" value="Skp domain"/>
    <property type="match status" value="1"/>
</dbReference>
<dbReference type="InterPro" id="IPR005632">
    <property type="entry name" value="Chaperone_Skp"/>
</dbReference>
<reference evidence="5 6" key="1">
    <citation type="submission" date="2019-11" db="EMBL/GenBank/DDBJ databases">
        <authorList>
            <person name="Zheng R.K."/>
            <person name="Sun C.M."/>
        </authorList>
    </citation>
    <scope>NUCLEOTIDE SEQUENCE [LARGE SCALE GENOMIC DNA]</scope>
    <source>
        <strain evidence="5 6">SRB007</strain>
    </source>
</reference>
<keyword evidence="6" id="KW-1185">Reference proteome</keyword>
<dbReference type="SUPFAM" id="SSF111384">
    <property type="entry name" value="OmpH-like"/>
    <property type="match status" value="1"/>
</dbReference>
<evidence type="ECO:0000313" key="6">
    <source>
        <dbReference type="Proteomes" id="UP000428328"/>
    </source>
</evidence>